<evidence type="ECO:0000313" key="3">
    <source>
        <dbReference type="Proteomes" id="UP000823775"/>
    </source>
</evidence>
<dbReference type="Pfam" id="PF07734">
    <property type="entry name" value="FBA_1"/>
    <property type="match status" value="1"/>
</dbReference>
<dbReference type="SUPFAM" id="SSF81383">
    <property type="entry name" value="F-box domain"/>
    <property type="match status" value="1"/>
</dbReference>
<dbReference type="InterPro" id="IPR036047">
    <property type="entry name" value="F-box-like_dom_sf"/>
</dbReference>
<dbReference type="InterPro" id="IPR017451">
    <property type="entry name" value="F-box-assoc_interact_dom"/>
</dbReference>
<dbReference type="EMBL" id="JACEIK010001363">
    <property type="protein sequence ID" value="MCD7468689.1"/>
    <property type="molecule type" value="Genomic_DNA"/>
</dbReference>
<name>A0ABS8TB81_DATST</name>
<evidence type="ECO:0000313" key="2">
    <source>
        <dbReference type="EMBL" id="MCD7468689.1"/>
    </source>
</evidence>
<dbReference type="PANTHER" id="PTHR35546">
    <property type="entry name" value="F-BOX PROTEIN INTERACTION DOMAIN PROTEIN-RELATED"/>
    <property type="match status" value="1"/>
</dbReference>
<sequence>MERSPQHKQLLFCHFPLIRNLLRKMEVSQADYMNEDSDEWDYNSPNTFKGCPSATTSKRHGIHWLAGYGFKADAYQNEEEHPDEFPARIVRKGDKKIKDVVKEHILPFLPAKSLMKFKAVSKEWDKWIASPLLTYQQSFSCQSFSGYFYQDMKMRWDSNTMFISLDHSTSGVPSPALGFLPEIVKILSSCSGLLLCQGWEKYYVCNPATQDWKMLPPPRCYHGAEPAVVLAFEPSLRNIEGYYHVICAFPMIDQPIIGFEIYSSESNTWSCSSAYCTDLENPCLVGGGSYMKGVAYYETKSNEVLAFDVRHEIPAIISLPPIQVGRHGSLTQMEGELCYVAANNECGNVFLIDIYQGMEMSLKRSVSINLGLDRSFTQACKVLPCVNSDAVAIQAGRFIYLYHIREQKVESIESPCAMGPGNKFLPYINSLAMLH</sequence>
<dbReference type="InterPro" id="IPR006527">
    <property type="entry name" value="F-box-assoc_dom_typ1"/>
</dbReference>
<evidence type="ECO:0000259" key="1">
    <source>
        <dbReference type="Pfam" id="PF07734"/>
    </source>
</evidence>
<comment type="caution">
    <text evidence="2">The sequence shown here is derived from an EMBL/GenBank/DDBJ whole genome shotgun (WGS) entry which is preliminary data.</text>
</comment>
<reference evidence="2 3" key="1">
    <citation type="journal article" date="2021" name="BMC Genomics">
        <title>Datura genome reveals duplications of psychoactive alkaloid biosynthetic genes and high mutation rate following tissue culture.</title>
        <authorList>
            <person name="Rajewski A."/>
            <person name="Carter-House D."/>
            <person name="Stajich J."/>
            <person name="Litt A."/>
        </authorList>
    </citation>
    <scope>NUCLEOTIDE SEQUENCE [LARGE SCALE GENOMIC DNA]</scope>
    <source>
        <strain evidence="2">AR-01</strain>
    </source>
</reference>
<gene>
    <name evidence="2" type="ORF">HAX54_007087</name>
</gene>
<protein>
    <recommendedName>
        <fullName evidence="1">F-box associated beta-propeller type 1 domain-containing protein</fullName>
    </recommendedName>
</protein>
<proteinExistence type="predicted"/>
<keyword evidence="3" id="KW-1185">Reference proteome</keyword>
<dbReference type="PANTHER" id="PTHR35546:SF100">
    <property type="entry name" value="F-BOX DOMAIN-CONTAINING PROTEIN"/>
    <property type="match status" value="1"/>
</dbReference>
<dbReference type="InterPro" id="IPR055290">
    <property type="entry name" value="At3g26010-like"/>
</dbReference>
<dbReference type="Proteomes" id="UP000823775">
    <property type="component" value="Unassembled WGS sequence"/>
</dbReference>
<accession>A0ABS8TB81</accession>
<organism evidence="2 3">
    <name type="scientific">Datura stramonium</name>
    <name type="common">Jimsonweed</name>
    <name type="synonym">Common thornapple</name>
    <dbReference type="NCBI Taxonomy" id="4076"/>
    <lineage>
        <taxon>Eukaryota</taxon>
        <taxon>Viridiplantae</taxon>
        <taxon>Streptophyta</taxon>
        <taxon>Embryophyta</taxon>
        <taxon>Tracheophyta</taxon>
        <taxon>Spermatophyta</taxon>
        <taxon>Magnoliopsida</taxon>
        <taxon>eudicotyledons</taxon>
        <taxon>Gunneridae</taxon>
        <taxon>Pentapetalae</taxon>
        <taxon>asterids</taxon>
        <taxon>lamiids</taxon>
        <taxon>Solanales</taxon>
        <taxon>Solanaceae</taxon>
        <taxon>Solanoideae</taxon>
        <taxon>Datureae</taxon>
        <taxon>Datura</taxon>
    </lineage>
</organism>
<feature type="domain" description="F-box associated beta-propeller type 1" evidence="1">
    <location>
        <begin position="183"/>
        <end position="333"/>
    </location>
</feature>
<dbReference type="NCBIfam" id="TIGR01640">
    <property type="entry name" value="F_box_assoc_1"/>
    <property type="match status" value="1"/>
</dbReference>